<accession>A0A1R4EGV1</accession>
<dbReference type="RefSeq" id="WP_077449066.1">
    <property type="nucleotide sequence ID" value="NZ_FUGD01000095.1"/>
</dbReference>
<feature type="transmembrane region" description="Helical" evidence="1">
    <location>
        <begin position="12"/>
        <end position="28"/>
    </location>
</feature>
<name>A0A1R4EGV1_9GAMM</name>
<reference evidence="4" key="1">
    <citation type="submission" date="2017-02" db="EMBL/GenBank/DDBJ databases">
        <authorList>
            <person name="Mornico D."/>
        </authorList>
    </citation>
    <scope>NUCLEOTIDE SEQUENCE [LARGE SCALE GENOMIC DNA]</scope>
</reference>
<organism evidence="3 4">
    <name type="scientific">Psychrobacter pasteurii</name>
    <dbReference type="NCBI Taxonomy" id="1945520"/>
    <lineage>
        <taxon>Bacteria</taxon>
        <taxon>Pseudomonadati</taxon>
        <taxon>Pseudomonadota</taxon>
        <taxon>Gammaproteobacteria</taxon>
        <taxon>Moraxellales</taxon>
        <taxon>Moraxellaceae</taxon>
        <taxon>Psychrobacter</taxon>
    </lineage>
</organism>
<proteinExistence type="predicted"/>
<sequence>MQKNVGNTDRMIRIIAGIIILAIGVYYGSWWGLIGLIPLFTGLTRSCVLYKMLGINTCKLK</sequence>
<evidence type="ECO:0000313" key="3">
    <source>
        <dbReference type="EMBL" id="SJM37674.1"/>
    </source>
</evidence>
<evidence type="ECO:0000259" key="2">
    <source>
        <dbReference type="Pfam" id="PF11127"/>
    </source>
</evidence>
<keyword evidence="1" id="KW-0472">Membrane</keyword>
<dbReference type="OrthoDB" id="9804804at2"/>
<dbReference type="Pfam" id="PF11127">
    <property type="entry name" value="YgaP-like_TM"/>
    <property type="match status" value="1"/>
</dbReference>
<dbReference type="AlphaFoldDB" id="A0A1R4EGV1"/>
<dbReference type="EMBL" id="FUGD01000095">
    <property type="protein sequence ID" value="SJM37674.1"/>
    <property type="molecule type" value="Genomic_DNA"/>
</dbReference>
<protein>
    <recommendedName>
        <fullName evidence="2">Inner membrane protein YgaP-like transmembrane domain-containing protein</fullName>
    </recommendedName>
</protein>
<evidence type="ECO:0000256" key="1">
    <source>
        <dbReference type="SAM" id="Phobius"/>
    </source>
</evidence>
<dbReference type="InterPro" id="IPR021309">
    <property type="entry name" value="YgaP-like_TM"/>
</dbReference>
<gene>
    <name evidence="3" type="ORF">A1019T_01656</name>
</gene>
<keyword evidence="1" id="KW-0812">Transmembrane</keyword>
<feature type="domain" description="Inner membrane protein YgaP-like transmembrane" evidence="2">
    <location>
        <begin position="1"/>
        <end position="60"/>
    </location>
</feature>
<evidence type="ECO:0000313" key="4">
    <source>
        <dbReference type="Proteomes" id="UP000188169"/>
    </source>
</evidence>
<keyword evidence="4" id="KW-1185">Reference proteome</keyword>
<keyword evidence="1" id="KW-1133">Transmembrane helix</keyword>
<dbReference type="Proteomes" id="UP000188169">
    <property type="component" value="Unassembled WGS sequence"/>
</dbReference>